<protein>
    <submittedName>
        <fullName evidence="1">Uncharacterized protein</fullName>
    </submittedName>
</protein>
<keyword evidence="2" id="KW-1185">Reference proteome</keyword>
<proteinExistence type="predicted"/>
<accession>A0A5B0MNZ8</accession>
<gene>
    <name evidence="1" type="ORF">PGT21_030487</name>
</gene>
<dbReference type="Proteomes" id="UP000324748">
    <property type="component" value="Unassembled WGS sequence"/>
</dbReference>
<sequence length="90" mass="9819">MAPTRIPTEGPSTFGGLVKSVMNRSIVIFMPTDTKCYIYIQWHEGCSSPDGKPDDALADLCLKPGAQALRSSSSAGKWLNRGSPKVFRFK</sequence>
<evidence type="ECO:0000313" key="2">
    <source>
        <dbReference type="Proteomes" id="UP000324748"/>
    </source>
</evidence>
<dbReference type="AlphaFoldDB" id="A0A5B0MNZ8"/>
<evidence type="ECO:0000313" key="1">
    <source>
        <dbReference type="EMBL" id="KAA1078202.1"/>
    </source>
</evidence>
<reference evidence="1 2" key="1">
    <citation type="submission" date="2019-05" db="EMBL/GenBank/DDBJ databases">
        <title>Emergence of the Ug99 lineage of the wheat stem rust pathogen through somatic hybridization.</title>
        <authorList>
            <person name="Li F."/>
            <person name="Upadhyaya N.M."/>
            <person name="Sperschneider J."/>
            <person name="Matny O."/>
            <person name="Nguyen-Phuc H."/>
            <person name="Mago R."/>
            <person name="Raley C."/>
            <person name="Miller M.E."/>
            <person name="Silverstein K.A.T."/>
            <person name="Henningsen E."/>
            <person name="Hirsch C.D."/>
            <person name="Visser B."/>
            <person name="Pretorius Z.A."/>
            <person name="Steffenson B.J."/>
            <person name="Schwessinger B."/>
            <person name="Dodds P.N."/>
            <person name="Figueroa M."/>
        </authorList>
    </citation>
    <scope>NUCLEOTIDE SEQUENCE [LARGE SCALE GENOMIC DNA]</scope>
    <source>
        <strain evidence="1">21-0</strain>
    </source>
</reference>
<comment type="caution">
    <text evidence="1">The sequence shown here is derived from an EMBL/GenBank/DDBJ whole genome shotgun (WGS) entry which is preliminary data.</text>
</comment>
<dbReference type="EMBL" id="VSWC01000144">
    <property type="protein sequence ID" value="KAA1078202.1"/>
    <property type="molecule type" value="Genomic_DNA"/>
</dbReference>
<name>A0A5B0MNZ8_PUCGR</name>
<organism evidence="1 2">
    <name type="scientific">Puccinia graminis f. sp. tritici</name>
    <dbReference type="NCBI Taxonomy" id="56615"/>
    <lineage>
        <taxon>Eukaryota</taxon>
        <taxon>Fungi</taxon>
        <taxon>Dikarya</taxon>
        <taxon>Basidiomycota</taxon>
        <taxon>Pucciniomycotina</taxon>
        <taxon>Pucciniomycetes</taxon>
        <taxon>Pucciniales</taxon>
        <taxon>Pucciniaceae</taxon>
        <taxon>Puccinia</taxon>
    </lineage>
</organism>